<evidence type="ECO:0000313" key="5">
    <source>
        <dbReference type="EMBL" id="TCS94203.1"/>
    </source>
</evidence>
<sequence>MERPEPIYRQIHDQLQNLILSGQLTSGTPLPSIRSLAQNLSCSVITTRRVYQDLENEGLIYTKQGKGSFVADVQVDQAEQLKEERITVELMSVIEQSFQLHISKEQLENIFHRLLHEVYQQPLEKGEK</sequence>
<accession>A0A4R3L3I6</accession>
<evidence type="ECO:0000256" key="2">
    <source>
        <dbReference type="ARBA" id="ARBA00023125"/>
    </source>
</evidence>
<dbReference type="SUPFAM" id="SSF46785">
    <property type="entry name" value="Winged helix' DNA-binding domain"/>
    <property type="match status" value="1"/>
</dbReference>
<gene>
    <name evidence="5" type="ORF">EDD58_10469</name>
</gene>
<dbReference type="EMBL" id="SMAG01000004">
    <property type="protein sequence ID" value="TCS94203.1"/>
    <property type="molecule type" value="Genomic_DNA"/>
</dbReference>
<keyword evidence="6" id="KW-1185">Reference proteome</keyword>
<organism evidence="5 6">
    <name type="scientific">Hazenella coriacea</name>
    <dbReference type="NCBI Taxonomy" id="1179467"/>
    <lineage>
        <taxon>Bacteria</taxon>
        <taxon>Bacillati</taxon>
        <taxon>Bacillota</taxon>
        <taxon>Bacilli</taxon>
        <taxon>Bacillales</taxon>
        <taxon>Thermoactinomycetaceae</taxon>
        <taxon>Hazenella</taxon>
    </lineage>
</organism>
<dbReference type="PANTHER" id="PTHR38445">
    <property type="entry name" value="HTH-TYPE TRANSCRIPTIONAL REPRESSOR YTRA"/>
    <property type="match status" value="1"/>
</dbReference>
<dbReference type="Pfam" id="PF00392">
    <property type="entry name" value="GntR"/>
    <property type="match status" value="1"/>
</dbReference>
<dbReference type="InterPro" id="IPR036390">
    <property type="entry name" value="WH_DNA-bd_sf"/>
</dbReference>
<protein>
    <submittedName>
        <fullName evidence="5">GntR family transcriptional regulator</fullName>
    </submittedName>
</protein>
<dbReference type="PROSITE" id="PS50949">
    <property type="entry name" value="HTH_GNTR"/>
    <property type="match status" value="1"/>
</dbReference>
<dbReference type="CDD" id="cd07377">
    <property type="entry name" value="WHTH_GntR"/>
    <property type="match status" value="1"/>
</dbReference>
<dbReference type="SMART" id="SM00345">
    <property type="entry name" value="HTH_GNTR"/>
    <property type="match status" value="1"/>
</dbReference>
<keyword evidence="3" id="KW-0804">Transcription</keyword>
<reference evidence="5 6" key="1">
    <citation type="submission" date="2019-03" db="EMBL/GenBank/DDBJ databases">
        <title>Genomic Encyclopedia of Type Strains, Phase IV (KMG-IV): sequencing the most valuable type-strain genomes for metagenomic binning, comparative biology and taxonomic classification.</title>
        <authorList>
            <person name="Goeker M."/>
        </authorList>
    </citation>
    <scope>NUCLEOTIDE SEQUENCE [LARGE SCALE GENOMIC DNA]</scope>
    <source>
        <strain evidence="5 6">DSM 45707</strain>
    </source>
</reference>
<evidence type="ECO:0000256" key="3">
    <source>
        <dbReference type="ARBA" id="ARBA00023163"/>
    </source>
</evidence>
<proteinExistence type="predicted"/>
<comment type="caution">
    <text evidence="5">The sequence shown here is derived from an EMBL/GenBank/DDBJ whole genome shotgun (WGS) entry which is preliminary data.</text>
</comment>
<feature type="domain" description="HTH gntR-type" evidence="4">
    <location>
        <begin position="5"/>
        <end position="73"/>
    </location>
</feature>
<dbReference type="PANTHER" id="PTHR38445:SF7">
    <property type="entry name" value="GNTR-FAMILY TRANSCRIPTIONAL REGULATOR"/>
    <property type="match status" value="1"/>
</dbReference>
<evidence type="ECO:0000256" key="1">
    <source>
        <dbReference type="ARBA" id="ARBA00023015"/>
    </source>
</evidence>
<name>A0A4R3L3I6_9BACL</name>
<evidence type="ECO:0000313" key="6">
    <source>
        <dbReference type="Proteomes" id="UP000294937"/>
    </source>
</evidence>
<dbReference type="InterPro" id="IPR036388">
    <property type="entry name" value="WH-like_DNA-bd_sf"/>
</dbReference>
<dbReference type="Gene3D" id="1.10.10.10">
    <property type="entry name" value="Winged helix-like DNA-binding domain superfamily/Winged helix DNA-binding domain"/>
    <property type="match status" value="1"/>
</dbReference>
<dbReference type="RefSeq" id="WP_243648692.1">
    <property type="nucleotide sequence ID" value="NZ_SMAG01000004.1"/>
</dbReference>
<dbReference type="GO" id="GO:0003700">
    <property type="term" value="F:DNA-binding transcription factor activity"/>
    <property type="evidence" value="ECO:0007669"/>
    <property type="project" value="InterPro"/>
</dbReference>
<dbReference type="AlphaFoldDB" id="A0A4R3L3I6"/>
<dbReference type="Proteomes" id="UP000294937">
    <property type="component" value="Unassembled WGS sequence"/>
</dbReference>
<evidence type="ECO:0000259" key="4">
    <source>
        <dbReference type="PROSITE" id="PS50949"/>
    </source>
</evidence>
<keyword evidence="2" id="KW-0238">DNA-binding</keyword>
<dbReference type="GO" id="GO:0003677">
    <property type="term" value="F:DNA binding"/>
    <property type="evidence" value="ECO:0007669"/>
    <property type="project" value="UniProtKB-KW"/>
</dbReference>
<dbReference type="InterPro" id="IPR000524">
    <property type="entry name" value="Tscrpt_reg_HTH_GntR"/>
</dbReference>
<keyword evidence="1" id="KW-0805">Transcription regulation</keyword>